<protein>
    <recommendedName>
        <fullName evidence="2">3-carboxy-cis,cis-muconate cycloisomerase</fullName>
        <ecNumber evidence="2">5.5.1.2</ecNumber>
    </recommendedName>
</protein>
<dbReference type="GO" id="GO:0047472">
    <property type="term" value="F:3-carboxy-cis,cis-muconate cycloisomerase activity"/>
    <property type="evidence" value="ECO:0007669"/>
    <property type="project" value="UniProtKB-UniRule"/>
</dbReference>
<dbReference type="InterPro" id="IPR012789">
    <property type="entry name" value="Protocat_PcaB-like"/>
</dbReference>
<dbReference type="Gene3D" id="1.20.200.10">
    <property type="entry name" value="Fumarase/aspartase (Central domain)"/>
    <property type="match status" value="1"/>
</dbReference>
<evidence type="ECO:0000313" key="4">
    <source>
        <dbReference type="EMBL" id="AEX06069.1"/>
    </source>
</evidence>
<dbReference type="GO" id="GO:0019619">
    <property type="term" value="P:3,4-dihydroxybenzoate catabolic process"/>
    <property type="evidence" value="ECO:0007669"/>
    <property type="project" value="InterPro"/>
</dbReference>
<dbReference type="InterPro" id="IPR022761">
    <property type="entry name" value="Fumarate_lyase_N"/>
</dbReference>
<dbReference type="PATRIC" id="fig|1006551.4.peg.4357"/>
<dbReference type="InterPro" id="IPR019468">
    <property type="entry name" value="AdenyloSucc_lyase_C"/>
</dbReference>
<evidence type="ECO:0000313" key="5">
    <source>
        <dbReference type="Proteomes" id="UP000007843"/>
    </source>
</evidence>
<dbReference type="Pfam" id="PF10397">
    <property type="entry name" value="ADSL_C"/>
    <property type="match status" value="1"/>
</dbReference>
<keyword evidence="4" id="KW-0413">Isomerase</keyword>
<dbReference type="PANTHER" id="PTHR43172">
    <property type="entry name" value="ADENYLOSUCCINATE LYASE"/>
    <property type="match status" value="1"/>
</dbReference>
<dbReference type="SMART" id="SM00998">
    <property type="entry name" value="ADSL_C"/>
    <property type="match status" value="1"/>
</dbReference>
<name>A0A0H3HCA2_KLEM8</name>
<dbReference type="HOGENOM" id="CLU_030949_3_2_6"/>
<proteinExistence type="inferred from homology"/>
<dbReference type="AlphaFoldDB" id="A0A0H3HCA2"/>
<dbReference type="PROSITE" id="PS00163">
    <property type="entry name" value="FUMARATE_LYASES"/>
    <property type="match status" value="1"/>
</dbReference>
<evidence type="ECO:0000256" key="2">
    <source>
        <dbReference type="NCBIfam" id="TIGR02426"/>
    </source>
</evidence>
<dbReference type="Gene3D" id="1.10.40.30">
    <property type="entry name" value="Fumarase/aspartase (C-terminal domain)"/>
    <property type="match status" value="1"/>
</dbReference>
<feature type="domain" description="Adenylosuccinate lyase C-terminal" evidence="3">
    <location>
        <begin position="361"/>
        <end position="440"/>
    </location>
</feature>
<dbReference type="InterPro" id="IPR000362">
    <property type="entry name" value="Fumarate_lyase_fam"/>
</dbReference>
<comment type="similarity">
    <text evidence="1">Belongs to the class-II fumarase/aspartase family.</text>
</comment>
<dbReference type="InterPro" id="IPR008948">
    <property type="entry name" value="L-Aspartase-like"/>
</dbReference>
<dbReference type="InterPro" id="IPR020557">
    <property type="entry name" value="Fumarate_lyase_CS"/>
</dbReference>
<accession>A0A0H3HCA2</accession>
<dbReference type="KEGG" id="kox:KOX_21745"/>
<dbReference type="CDD" id="cd01597">
    <property type="entry name" value="pCLME"/>
    <property type="match status" value="1"/>
</dbReference>
<dbReference type="PANTHER" id="PTHR43172:SF2">
    <property type="entry name" value="ADENYLOSUCCINATE LYASE C-TERMINAL DOMAIN-CONTAINING PROTEIN"/>
    <property type="match status" value="1"/>
</dbReference>
<dbReference type="RefSeq" id="WP_014229555.1">
    <property type="nucleotide sequence ID" value="NC_016612.1"/>
</dbReference>
<evidence type="ECO:0000256" key="1">
    <source>
        <dbReference type="ARBA" id="ARBA00034772"/>
    </source>
</evidence>
<dbReference type="SUPFAM" id="SSF48557">
    <property type="entry name" value="L-aspartase-like"/>
    <property type="match status" value="1"/>
</dbReference>
<dbReference type="Pfam" id="PF00206">
    <property type="entry name" value="Lyase_1"/>
    <property type="match status" value="1"/>
</dbReference>
<organism evidence="4 5">
    <name type="scientific">Klebsiella michiganensis (strain ATCC 8724 / DSM 4798 / JCM 20051 / NBRC 3318 / NRRL B-199 / KCTC 1686 / BUCSAV 143 / CCM 1901)</name>
    <dbReference type="NCBI Taxonomy" id="1006551"/>
    <lineage>
        <taxon>Bacteria</taxon>
        <taxon>Pseudomonadati</taxon>
        <taxon>Pseudomonadota</taxon>
        <taxon>Gammaproteobacteria</taxon>
        <taxon>Enterobacterales</taxon>
        <taxon>Enterobacteriaceae</taxon>
        <taxon>Klebsiella/Raoultella group</taxon>
        <taxon>Klebsiella</taxon>
    </lineage>
</organism>
<dbReference type="Proteomes" id="UP000007843">
    <property type="component" value="Chromosome"/>
</dbReference>
<gene>
    <name evidence="4" type="ordered locus">KOX_21745</name>
</gene>
<dbReference type="EMBL" id="CP003218">
    <property type="protein sequence ID" value="AEX06069.1"/>
    <property type="molecule type" value="Genomic_DNA"/>
</dbReference>
<evidence type="ECO:0000259" key="3">
    <source>
        <dbReference type="SMART" id="SM00998"/>
    </source>
</evidence>
<sequence length="450" mass="48803">MSLLTPMMRTSPLTAWFSDAQRVQGMLDFEAALARAQVECGLVPQAALNPIIESCRHENIDFAALGQAAASAGNLAIPLVKQLTARVKQRDDAAARYVHWGATSQDAIDTGFILQLRGALAETDSLLQQLLDALAHQAARYQDTVMPGRTWMQHALPVTFGLKLAGTLDALLRWQVRLREMRSRVLALQFGGAAGTLDSLKTQAPRIAGALAKTLDLQLPDAPWHSQRDRLLEVGAWYAGVCGTLGKFANDFSLLMQTEVAEVGEPVAEGRGGSSTMPHKRNPISCAAILTAAQRTPGLVATLYAGQIQQHERALGGWQAEWETLPELITLVGGALAQSEALVRDMQVFPHKMRADLDITHGLIMAEAVTLALAEFVGKAEAHHRVEALCRQALDASRSLLSVLETDPLVSEHLSASRLTQLLDPTTATGSSALFVRQVVARYKEQRYEC</sequence>
<dbReference type="PRINTS" id="PR00149">
    <property type="entry name" value="FUMRATELYASE"/>
</dbReference>
<dbReference type="NCBIfam" id="NF006554">
    <property type="entry name" value="PRK09053.1"/>
    <property type="match status" value="1"/>
</dbReference>
<reference evidence="4 5" key="1">
    <citation type="journal article" date="2012" name="J. Bacteriol.">
        <title>Complete genome sequence of Klebsiella oxytoca KCTC 1686, used in production of 2,3-butanediol.</title>
        <authorList>
            <person name="Shin S.H."/>
            <person name="Kim S."/>
            <person name="Kim J.Y."/>
            <person name="Lee S."/>
            <person name="Um Y."/>
            <person name="Oh M.K."/>
            <person name="Kim Y.R."/>
            <person name="Lee J."/>
            <person name="Yang K.S."/>
        </authorList>
    </citation>
    <scope>NUCLEOTIDE SEQUENCE [LARGE SCALE GENOMIC DNA]</scope>
    <source>
        <strain evidence="5">ATCC 8724 / DSM 4798 / JCM 20051 / NBRC 3318 / NRRL B-199 / KCTC 1686</strain>
    </source>
</reference>
<dbReference type="EC" id="5.5.1.2" evidence="2"/>
<dbReference type="PRINTS" id="PR00145">
    <property type="entry name" value="ARGSUCLYASE"/>
</dbReference>
<dbReference type="GO" id="GO:0016829">
    <property type="term" value="F:lyase activity"/>
    <property type="evidence" value="ECO:0007669"/>
    <property type="project" value="UniProtKB-ARBA"/>
</dbReference>
<dbReference type="NCBIfam" id="TIGR02426">
    <property type="entry name" value="protocat_pcaB"/>
    <property type="match status" value="1"/>
</dbReference>